<proteinExistence type="inferred from homology"/>
<accession>A0ABN8AXK7</accession>
<dbReference type="PANTHER" id="PTHR15069:SF1">
    <property type="entry name" value="PROTEASOME ASSEMBLY CHAPERONE 1"/>
    <property type="match status" value="1"/>
</dbReference>
<evidence type="ECO:0000313" key="5">
    <source>
        <dbReference type="Proteomes" id="UP001153292"/>
    </source>
</evidence>
<keyword evidence="5" id="KW-1185">Reference proteome</keyword>
<dbReference type="Proteomes" id="UP001153292">
    <property type="component" value="Chromosome 15"/>
</dbReference>
<protein>
    <recommendedName>
        <fullName evidence="2">Proteasome assembly chaperone 1</fullName>
    </recommendedName>
</protein>
<dbReference type="EMBL" id="OU963908">
    <property type="protein sequence ID" value="CAH0399828.1"/>
    <property type="molecule type" value="Genomic_DNA"/>
</dbReference>
<name>A0ABN8AXK7_CHISP</name>
<evidence type="ECO:0000256" key="3">
    <source>
        <dbReference type="ARBA" id="ARBA00023186"/>
    </source>
</evidence>
<sequence>MATYGEIVEPLSRTAWEDWDDVTSEDKHNRLECPDQAAVPDIIESLILLEGKYLYDCMKNEIKNLTLIYTIKEIDLNVYQNQQSNVCISILRDYDILRSSEIVELLKPYITVSKNVVTIQTKPLTEYQSLELTNKNCLIRTICSTKASNLEINFPKLQQPNFISGVSAGAICLRDHLDLPGTAVICYTEHPEDYQIEEIQTLLKKLKVISHVNTGPSNVLNSNLYI</sequence>
<gene>
    <name evidence="4" type="ORF">CHILSU_LOCUS2998</name>
</gene>
<evidence type="ECO:0000256" key="1">
    <source>
        <dbReference type="ARBA" id="ARBA00005261"/>
    </source>
</evidence>
<evidence type="ECO:0000256" key="2">
    <source>
        <dbReference type="ARBA" id="ARBA00019180"/>
    </source>
</evidence>
<comment type="similarity">
    <text evidence="1">Belongs to the PSMG1 family.</text>
</comment>
<organism evidence="4 5">
    <name type="scientific">Chilo suppressalis</name>
    <name type="common">Asiatic rice borer moth</name>
    <dbReference type="NCBI Taxonomy" id="168631"/>
    <lineage>
        <taxon>Eukaryota</taxon>
        <taxon>Metazoa</taxon>
        <taxon>Ecdysozoa</taxon>
        <taxon>Arthropoda</taxon>
        <taxon>Hexapoda</taxon>
        <taxon>Insecta</taxon>
        <taxon>Pterygota</taxon>
        <taxon>Neoptera</taxon>
        <taxon>Endopterygota</taxon>
        <taxon>Lepidoptera</taxon>
        <taxon>Glossata</taxon>
        <taxon>Ditrysia</taxon>
        <taxon>Pyraloidea</taxon>
        <taxon>Crambidae</taxon>
        <taxon>Crambinae</taxon>
        <taxon>Chilo</taxon>
    </lineage>
</organism>
<evidence type="ECO:0000313" key="4">
    <source>
        <dbReference type="EMBL" id="CAH0399828.1"/>
    </source>
</evidence>
<dbReference type="InterPro" id="IPR016565">
    <property type="entry name" value="Proteasome_assmbl_chp_1"/>
</dbReference>
<dbReference type="PANTHER" id="PTHR15069">
    <property type="entry name" value="PROTEASOME ASSEMBLY CHAPERONE 1"/>
    <property type="match status" value="1"/>
</dbReference>
<reference evidence="4" key="1">
    <citation type="submission" date="2021-12" db="EMBL/GenBank/DDBJ databases">
        <authorList>
            <person name="King R."/>
        </authorList>
    </citation>
    <scope>NUCLEOTIDE SEQUENCE</scope>
</reference>
<keyword evidence="3" id="KW-0143">Chaperone</keyword>